<gene>
    <name evidence="2" type="ORF">J1G54_08510</name>
</gene>
<accession>A0AAX1M307</accession>
<feature type="domain" description="PPM-type phosphatase" evidence="1">
    <location>
        <begin position="6"/>
        <end position="242"/>
    </location>
</feature>
<proteinExistence type="predicted"/>
<dbReference type="Proteomes" id="UP000662736">
    <property type="component" value="Chromosome"/>
</dbReference>
<evidence type="ECO:0000259" key="1">
    <source>
        <dbReference type="PROSITE" id="PS51746"/>
    </source>
</evidence>
<dbReference type="RefSeq" id="WP_021118453.1">
    <property type="nucleotide sequence ID" value="NZ_CP049090.1"/>
</dbReference>
<evidence type="ECO:0000313" key="2">
    <source>
        <dbReference type="EMBL" id="QSX16403.1"/>
    </source>
</evidence>
<evidence type="ECO:0000313" key="3">
    <source>
        <dbReference type="Proteomes" id="UP000662736"/>
    </source>
</evidence>
<dbReference type="EMBL" id="CP071491">
    <property type="protein sequence ID" value="QSX16403.1"/>
    <property type="molecule type" value="Genomic_DNA"/>
</dbReference>
<dbReference type="Gene3D" id="3.60.40.10">
    <property type="entry name" value="PPM-type phosphatase domain"/>
    <property type="match status" value="1"/>
</dbReference>
<organism evidence="2 3">
    <name type="scientific">Glaesserella parasuis</name>
    <name type="common">Haemophilus parasuis</name>
    <dbReference type="NCBI Taxonomy" id="738"/>
    <lineage>
        <taxon>Bacteria</taxon>
        <taxon>Pseudomonadati</taxon>
        <taxon>Pseudomonadota</taxon>
        <taxon>Gammaproteobacteria</taxon>
        <taxon>Pasteurellales</taxon>
        <taxon>Pasteurellaceae</taxon>
        <taxon>Glaesserella</taxon>
    </lineage>
</organism>
<dbReference type="InterPro" id="IPR001932">
    <property type="entry name" value="PPM-type_phosphatase-like_dom"/>
</dbReference>
<dbReference type="PROSITE" id="PS51746">
    <property type="entry name" value="PPM_2"/>
    <property type="match status" value="1"/>
</dbReference>
<dbReference type="AlphaFoldDB" id="A0AAX1M307"/>
<dbReference type="SUPFAM" id="SSF81606">
    <property type="entry name" value="PP2C-like"/>
    <property type="match status" value="1"/>
</dbReference>
<dbReference type="SMART" id="SM00332">
    <property type="entry name" value="PP2Cc"/>
    <property type="match status" value="1"/>
</dbReference>
<dbReference type="Pfam" id="PF13672">
    <property type="entry name" value="PP2C_2"/>
    <property type="match status" value="1"/>
</dbReference>
<dbReference type="InterPro" id="IPR036457">
    <property type="entry name" value="PPM-type-like_dom_sf"/>
</dbReference>
<name>A0AAX1M307_GLAPU</name>
<protein>
    <submittedName>
        <fullName evidence="2">Protein phosphatase 2C domain-containing protein</fullName>
    </submittedName>
</protein>
<sequence>MIELITSSFFSLPKEEQRKNQDSILPVKKVGDNYLFAVADGVGSYAGAKEASTIAINYLNQLQEDQLHNIDNIFNNIRNQIIELSDSISEFDKAATTLTFGIFNHNGLLIGHIGDCRLYVAENGKLRQKTKDHTSHQRLLDKKIYTKKELKEISGKNVINEAITKRFEMNYDTLFIPMSDIRRTDDNVVSFYIMSDGAHQYWEHRPRFSLNTISHTDSFSSSLRKRIEKNPTDDYSLVAVQFKIY</sequence>
<reference evidence="2" key="1">
    <citation type="submission" date="2021-03" db="EMBL/GenBank/DDBJ databases">
        <title>Characterization of a novel Integrative Conjugative Element in Glaesserella parasuis.</title>
        <authorList>
            <person name="Hu G."/>
            <person name="Sun H."/>
        </authorList>
    </citation>
    <scope>NUCLEOTIDE SEQUENCE</scope>
    <source>
        <strain evidence="2">GHP1807</strain>
    </source>
</reference>